<keyword evidence="2" id="KW-1185">Reference proteome</keyword>
<proteinExistence type="predicted"/>
<feature type="non-terminal residue" evidence="1">
    <location>
        <position position="1"/>
    </location>
</feature>
<accession>A0ACC3DXU0</accession>
<gene>
    <name evidence="1" type="ORF">LTS18_006872</name>
</gene>
<reference evidence="1" key="1">
    <citation type="submission" date="2024-09" db="EMBL/GenBank/DDBJ databases">
        <title>Black Yeasts Isolated from many extreme environments.</title>
        <authorList>
            <person name="Coleine C."/>
            <person name="Stajich J.E."/>
            <person name="Selbmann L."/>
        </authorList>
    </citation>
    <scope>NUCLEOTIDE SEQUENCE</scope>
    <source>
        <strain evidence="1">CCFEE 5737</strain>
    </source>
</reference>
<evidence type="ECO:0000313" key="2">
    <source>
        <dbReference type="Proteomes" id="UP001186974"/>
    </source>
</evidence>
<comment type="caution">
    <text evidence="1">The sequence shown here is derived from an EMBL/GenBank/DDBJ whole genome shotgun (WGS) entry which is preliminary data.</text>
</comment>
<name>A0ACC3DXU0_9PEZI</name>
<sequence>GRHLAHIDPFAASSVPGHVPAWEGYTWNANQIHDCRSQPTTWSGPPSAFRKHASSLDTPTPKPACRFQDALREVSQQDVRVQGPMTDRIWKNNRPASVVSDKEHPAHGRSDQKEAENYISAQDKLFGCNGYQQKLWDYTDPAHSNKDELRVNAVLNTGPNPSQRRLSRPPWHHHNAYIATRPLARESLGTRSAPRARVPGEWSAINERSSNDGNDGQLLKNAGLRVNSLHSVTSEIVRSQVIPSSSAESSHTSFSSGTHWSKANVKTNVLPHEGTENDKPRDQNVIHPSSSSDAFQIELHDLRKSLAEIVAENTRLKKELSMFKARADHSRTPTLELQQAFEPQEPELKAATSHNNLTRLELPQPSITSYDDDTAVESAPFRTGIQAPRSMPTAYAAQHNRNAFVKPVTECLPIELSSDVNVEERKLVAEGELQSSGELTPLESSVVEDVAAILATTSLRKDSTLHRLSRLVRMTKLQLERSEQEGSRHDSAFQTDIIAQDWCIDWALGGDSHCDAESQIASDAGVQESKRRRSSSYERKSDKDDTKRLCIATNCDNVDLVEATVADKHNTLFQNDAWFGRAFKPSRHRTGLLENSDVFDDGEDQSFSTVDAEEVLRSLDPTLSIEGYPKLSETLDGCVSAYPCLSRKVRHDSSQEVDSIKPLFRISSYSELQPTVSETDRKQEEIQRGYAEDLSRVGMPRTTQNDAEAKALEEELMAGDEEMSVSDNSEQEVMEVHIASPESQSTVDIELTDSLDDPFDDHVESAE</sequence>
<evidence type="ECO:0000313" key="1">
    <source>
        <dbReference type="EMBL" id="KAK3081415.1"/>
    </source>
</evidence>
<dbReference type="EMBL" id="JAWDJW010000169">
    <property type="protein sequence ID" value="KAK3081415.1"/>
    <property type="molecule type" value="Genomic_DNA"/>
</dbReference>
<organism evidence="1 2">
    <name type="scientific">Coniosporium uncinatum</name>
    <dbReference type="NCBI Taxonomy" id="93489"/>
    <lineage>
        <taxon>Eukaryota</taxon>
        <taxon>Fungi</taxon>
        <taxon>Dikarya</taxon>
        <taxon>Ascomycota</taxon>
        <taxon>Pezizomycotina</taxon>
        <taxon>Dothideomycetes</taxon>
        <taxon>Dothideomycetes incertae sedis</taxon>
        <taxon>Coniosporium</taxon>
    </lineage>
</organism>
<protein>
    <submittedName>
        <fullName evidence="1">Uncharacterized protein</fullName>
    </submittedName>
</protein>
<dbReference type="Proteomes" id="UP001186974">
    <property type="component" value="Unassembled WGS sequence"/>
</dbReference>